<name>A0ABW5MXV5_9FLAO</name>
<sequence length="195" mass="22478">MQVDFPPPVLGESPKENSVKKEVDKANKIKFGAREAQKEGISYIMTVDGDDCISNKISGYVNDNGSDSITGWYVQKGYLYNEGRNYAYLNLKNFNRVCGSCIIIKPEFFHLMINKNGVFRHGWTDLKGHTLQPFPFPAVIYSMVNGTNMLMNKEGKQQRKTKLNFFRKKNLTTLIRRIKKYRLVSIKSLKSEYMI</sequence>
<dbReference type="EMBL" id="JBHULB010000070">
    <property type="protein sequence ID" value="MFD2588157.1"/>
    <property type="molecule type" value="Genomic_DNA"/>
</dbReference>
<gene>
    <name evidence="2" type="ORF">ACFSQJ_14530</name>
</gene>
<feature type="region of interest" description="Disordered" evidence="1">
    <location>
        <begin position="1"/>
        <end position="20"/>
    </location>
</feature>
<protein>
    <recommendedName>
        <fullName evidence="4">Glycosyltransferase 2-like domain-containing protein</fullName>
    </recommendedName>
</protein>
<comment type="caution">
    <text evidence="2">The sequence shown here is derived from an EMBL/GenBank/DDBJ whole genome shotgun (WGS) entry which is preliminary data.</text>
</comment>
<keyword evidence="3" id="KW-1185">Reference proteome</keyword>
<organism evidence="2 3">
    <name type="scientific">Croceitalea marina</name>
    <dbReference type="NCBI Taxonomy" id="1775166"/>
    <lineage>
        <taxon>Bacteria</taxon>
        <taxon>Pseudomonadati</taxon>
        <taxon>Bacteroidota</taxon>
        <taxon>Flavobacteriia</taxon>
        <taxon>Flavobacteriales</taxon>
        <taxon>Flavobacteriaceae</taxon>
        <taxon>Croceitalea</taxon>
    </lineage>
</organism>
<evidence type="ECO:0000256" key="1">
    <source>
        <dbReference type="SAM" id="MobiDB-lite"/>
    </source>
</evidence>
<evidence type="ECO:0008006" key="4">
    <source>
        <dbReference type="Google" id="ProtNLM"/>
    </source>
</evidence>
<proteinExistence type="predicted"/>
<accession>A0ABW5MXV5</accession>
<evidence type="ECO:0000313" key="2">
    <source>
        <dbReference type="EMBL" id="MFD2588157.1"/>
    </source>
</evidence>
<reference evidence="3" key="1">
    <citation type="journal article" date="2019" name="Int. J. Syst. Evol. Microbiol.">
        <title>The Global Catalogue of Microorganisms (GCM) 10K type strain sequencing project: providing services to taxonomists for standard genome sequencing and annotation.</title>
        <authorList>
            <consortium name="The Broad Institute Genomics Platform"/>
            <consortium name="The Broad Institute Genome Sequencing Center for Infectious Disease"/>
            <person name="Wu L."/>
            <person name="Ma J."/>
        </authorList>
    </citation>
    <scope>NUCLEOTIDE SEQUENCE [LARGE SCALE GENOMIC DNA]</scope>
    <source>
        <strain evidence="3">KCTC 52368</strain>
    </source>
</reference>
<evidence type="ECO:0000313" key="3">
    <source>
        <dbReference type="Proteomes" id="UP001597526"/>
    </source>
</evidence>
<dbReference type="Proteomes" id="UP001597526">
    <property type="component" value="Unassembled WGS sequence"/>
</dbReference>